<evidence type="ECO:0000256" key="4">
    <source>
        <dbReference type="ARBA" id="ARBA00022989"/>
    </source>
</evidence>
<dbReference type="NCBIfam" id="TIGR01195">
    <property type="entry name" value="oadG_fam"/>
    <property type="match status" value="1"/>
</dbReference>
<evidence type="ECO:0000256" key="1">
    <source>
        <dbReference type="ARBA" id="ARBA00004236"/>
    </source>
</evidence>
<dbReference type="InterPro" id="IPR005899">
    <property type="entry name" value="Na_pump_deCOase"/>
</dbReference>
<evidence type="ECO:0000256" key="5">
    <source>
        <dbReference type="ARBA" id="ARBA00023136"/>
    </source>
</evidence>
<keyword evidence="5 6" id="KW-0472">Membrane</keyword>
<dbReference type="AlphaFoldDB" id="A0A0H5SFR4"/>
<proteinExistence type="predicted"/>
<evidence type="ECO:0000313" key="7">
    <source>
        <dbReference type="EMBL" id="CRZ34327.1"/>
    </source>
</evidence>
<evidence type="ECO:0000256" key="2">
    <source>
        <dbReference type="ARBA" id="ARBA00022475"/>
    </source>
</evidence>
<dbReference type="GO" id="GO:0036376">
    <property type="term" value="P:sodium ion export across plasma membrane"/>
    <property type="evidence" value="ECO:0007669"/>
    <property type="project" value="InterPro"/>
</dbReference>
<keyword evidence="2" id="KW-1003">Cell membrane</keyword>
<keyword evidence="3 6" id="KW-0812">Transmembrane</keyword>
<dbReference type="Proteomes" id="UP000236497">
    <property type="component" value="Unassembled WGS sequence"/>
</dbReference>
<evidence type="ECO:0000256" key="3">
    <source>
        <dbReference type="ARBA" id="ARBA00022692"/>
    </source>
</evidence>
<gene>
    <name evidence="7" type="ORF">HHT355_1125</name>
</gene>
<name>A0A0H5SFR4_HERHM</name>
<feature type="transmembrane region" description="Helical" evidence="6">
    <location>
        <begin position="32"/>
        <end position="55"/>
    </location>
</feature>
<protein>
    <submittedName>
        <fullName evidence="7">Uncharacterized protein</fullName>
    </submittedName>
</protein>
<dbReference type="Pfam" id="PF04277">
    <property type="entry name" value="OAD_gamma"/>
    <property type="match status" value="1"/>
</dbReference>
<accession>A0A0H5SFR4</accession>
<keyword evidence="4 6" id="KW-1133">Transmembrane helix</keyword>
<dbReference type="GO" id="GO:0015081">
    <property type="term" value="F:sodium ion transmembrane transporter activity"/>
    <property type="evidence" value="ECO:0007669"/>
    <property type="project" value="InterPro"/>
</dbReference>
<dbReference type="GO" id="GO:0005886">
    <property type="term" value="C:plasma membrane"/>
    <property type="evidence" value="ECO:0007669"/>
    <property type="project" value="UniProtKB-SubCell"/>
</dbReference>
<keyword evidence="8" id="KW-1185">Reference proteome</keyword>
<dbReference type="EMBL" id="CVTD020000015">
    <property type="protein sequence ID" value="CRZ34327.1"/>
    <property type="molecule type" value="Genomic_DNA"/>
</dbReference>
<comment type="subcellular location">
    <subcellularLocation>
        <location evidence="1">Cell membrane</location>
    </subcellularLocation>
</comment>
<reference evidence="7 8" key="1">
    <citation type="submission" date="2015-06" db="EMBL/GenBank/DDBJ databases">
        <authorList>
            <person name="Wibberg Daniel"/>
        </authorList>
    </citation>
    <scope>NUCLEOTIDE SEQUENCE [LARGE SCALE GENOMIC DNA]</scope>
    <source>
        <strain evidence="7 8">T3/55T</strain>
    </source>
</reference>
<evidence type="ECO:0000313" key="8">
    <source>
        <dbReference type="Proteomes" id="UP000236497"/>
    </source>
</evidence>
<sequence>MTIISNGIANSTILLSQAPLSERLKMAGLNTVLGMGIVFAVLIVMIFIISLLKYLPGLFSGSSKEKTVQDNETDSVIDTVKENAYYEEADLTDDHELVAVIAAAISAYCSEDNQDDLSGGFVVRSIRKINNRRMY</sequence>
<dbReference type="RefSeq" id="WP_103202448.1">
    <property type="nucleotide sequence ID" value="NZ_CVTD020000015.1"/>
</dbReference>
<organism evidence="7 8">
    <name type="scientific">Herbinix hemicellulosilytica</name>
    <dbReference type="NCBI Taxonomy" id="1564487"/>
    <lineage>
        <taxon>Bacteria</taxon>
        <taxon>Bacillati</taxon>
        <taxon>Bacillota</taxon>
        <taxon>Clostridia</taxon>
        <taxon>Lachnospirales</taxon>
        <taxon>Lachnospiraceae</taxon>
        <taxon>Herbinix</taxon>
    </lineage>
</organism>
<dbReference type="OrthoDB" id="1912660at2"/>
<evidence type="ECO:0000256" key="6">
    <source>
        <dbReference type="SAM" id="Phobius"/>
    </source>
</evidence>